<dbReference type="Gene3D" id="3.90.550.10">
    <property type="entry name" value="Spore Coat Polysaccharide Biosynthesis Protein SpsA, Chain A"/>
    <property type="match status" value="1"/>
</dbReference>
<evidence type="ECO:0000259" key="4">
    <source>
        <dbReference type="Pfam" id="PF00535"/>
    </source>
</evidence>
<dbReference type="EMBL" id="CP004372">
    <property type="protein sequence ID" value="AHM03436.1"/>
    <property type="molecule type" value="Genomic_DNA"/>
</dbReference>
<proteinExistence type="inferred from homology"/>
<dbReference type="OrthoDB" id="153025at2"/>
<dbReference type="KEGG" id="red:roselon_01039"/>
<dbReference type="SUPFAM" id="SSF53448">
    <property type="entry name" value="Nucleotide-diphospho-sugar transferases"/>
    <property type="match status" value="1"/>
</dbReference>
<keyword evidence="3 5" id="KW-0808">Transferase</keyword>
<reference evidence="5 6" key="1">
    <citation type="submission" date="2013-03" db="EMBL/GenBank/DDBJ databases">
        <authorList>
            <person name="Fiebig A."/>
            <person name="Goeker M."/>
            <person name="Klenk H.-P.P."/>
        </authorList>
    </citation>
    <scope>NUCLEOTIDE SEQUENCE [LARGE SCALE GENOMIC DNA]</scope>
    <source>
        <strain evidence="6">DSM 19469</strain>
    </source>
</reference>
<sequence length="401" mass="44015">MASMRLSVVVVSHGRPRPLCRCLTGIHQLSGPDIELVVVSDDDGLAALDRLPFADRIKTASQAQPNISQARNIGLSRAAGEIVAFIDDDAVPAPSWAKAIMTAFSDSPDLAAVTGPVLGRNGISLQWGHMTVDALGRDGPPAEGRFIKLHGTNMAFRRQILEDLGGFDTGFAFFLDDTDLAVRIGRAVLMTRWLDSAIVHHGFAASARRRADRVPLSLYDIGASTAVFLRKHAPADQHAIELDRLVSDQHARLLRLARRRKLGARQMHALMQGLHDGISEGQARPMSEGLIPPPSIPFQALREVEAEAPVVLSGWRHQARRLRAEAARLTGEGRIVSLFLFEPTPRKHTVSFTDGGWWEQIGGLYGPSDRSGPRLQAWGMAGRVRAEIARTRRERSHNRRL</sequence>
<dbReference type="PANTHER" id="PTHR43179">
    <property type="entry name" value="RHAMNOSYLTRANSFERASE WBBL"/>
    <property type="match status" value="1"/>
</dbReference>
<protein>
    <submittedName>
        <fullName evidence="5">Glycosyl transferase, family 2</fullName>
    </submittedName>
</protein>
<dbReference type="AlphaFoldDB" id="W8S3V3"/>
<keyword evidence="6" id="KW-1185">Reference proteome</keyword>
<evidence type="ECO:0000256" key="3">
    <source>
        <dbReference type="ARBA" id="ARBA00022679"/>
    </source>
</evidence>
<name>W8S3V3_9RHOB</name>
<feature type="domain" description="Glycosyltransferase 2-like" evidence="4">
    <location>
        <begin position="7"/>
        <end position="164"/>
    </location>
</feature>
<comment type="similarity">
    <text evidence="1">Belongs to the glycosyltransferase 2 family.</text>
</comment>
<dbReference type="Pfam" id="PF00535">
    <property type="entry name" value="Glycos_transf_2"/>
    <property type="match status" value="1"/>
</dbReference>
<dbReference type="STRING" id="1294273.roselon_01039"/>
<dbReference type="GO" id="GO:0016757">
    <property type="term" value="F:glycosyltransferase activity"/>
    <property type="evidence" value="ECO:0007669"/>
    <property type="project" value="UniProtKB-KW"/>
</dbReference>
<evidence type="ECO:0000256" key="1">
    <source>
        <dbReference type="ARBA" id="ARBA00006739"/>
    </source>
</evidence>
<dbReference type="InterPro" id="IPR029044">
    <property type="entry name" value="Nucleotide-diphossugar_trans"/>
</dbReference>
<dbReference type="Proteomes" id="UP000019593">
    <property type="component" value="Chromosome"/>
</dbReference>
<accession>W8S3V3</accession>
<keyword evidence="2" id="KW-0328">Glycosyltransferase</keyword>
<dbReference type="eggNOG" id="COG1216">
    <property type="taxonomic scope" value="Bacteria"/>
</dbReference>
<organism evidence="5 6">
    <name type="scientific">Roseicyclus elongatus DSM 19469</name>
    <dbReference type="NCBI Taxonomy" id="1294273"/>
    <lineage>
        <taxon>Bacteria</taxon>
        <taxon>Pseudomonadati</taxon>
        <taxon>Pseudomonadota</taxon>
        <taxon>Alphaproteobacteria</taxon>
        <taxon>Rhodobacterales</taxon>
        <taxon>Roseobacteraceae</taxon>
        <taxon>Roseicyclus</taxon>
    </lineage>
</organism>
<gene>
    <name evidence="5" type="ORF">roselon_01039</name>
</gene>
<dbReference type="InterPro" id="IPR001173">
    <property type="entry name" value="Glyco_trans_2-like"/>
</dbReference>
<dbReference type="PANTHER" id="PTHR43179:SF12">
    <property type="entry name" value="GALACTOFURANOSYLTRANSFERASE GLFT2"/>
    <property type="match status" value="1"/>
</dbReference>
<dbReference type="HOGENOM" id="CLU_660287_0_0_5"/>
<dbReference type="CDD" id="cd00761">
    <property type="entry name" value="Glyco_tranf_GTA_type"/>
    <property type="match status" value="1"/>
</dbReference>
<dbReference type="RefSeq" id="WP_025311308.1">
    <property type="nucleotide sequence ID" value="NZ_CP004372.1"/>
</dbReference>
<evidence type="ECO:0000256" key="2">
    <source>
        <dbReference type="ARBA" id="ARBA00022676"/>
    </source>
</evidence>
<evidence type="ECO:0000313" key="6">
    <source>
        <dbReference type="Proteomes" id="UP000019593"/>
    </source>
</evidence>
<evidence type="ECO:0000313" key="5">
    <source>
        <dbReference type="EMBL" id="AHM03436.1"/>
    </source>
</evidence>